<dbReference type="RefSeq" id="WP_206916167.1">
    <property type="nucleotide sequence ID" value="NZ_AP026069.1"/>
</dbReference>
<keyword evidence="1" id="KW-0472">Membrane</keyword>
<dbReference type="Proteomes" id="UP001157396">
    <property type="component" value="Unassembled WGS sequence"/>
</dbReference>
<dbReference type="InterPro" id="IPR025608">
    <property type="entry name" value="TcpE"/>
</dbReference>
<dbReference type="AlphaFoldDB" id="A0AA43PDU5"/>
<organism evidence="2 3">
    <name type="scientific">Lactococcus garvieae</name>
    <dbReference type="NCBI Taxonomy" id="1363"/>
    <lineage>
        <taxon>Bacteria</taxon>
        <taxon>Bacillati</taxon>
        <taxon>Bacillota</taxon>
        <taxon>Bacilli</taxon>
        <taxon>Lactobacillales</taxon>
        <taxon>Streptococcaceae</taxon>
        <taxon>Lactococcus</taxon>
    </lineage>
</organism>
<sequence>MEKLHYDYAVGLSTPYWIQEVRLKGKLYWSFQTPISLPFIGIGLVSGILIFLLVVNPLIFILKEVPFIPVALCTVVPWKIGKLYVEYEPDGKKLHHYLYGSLRYLKDFGWDSRAIYGQQRRKEVEQKIVFEKTRL</sequence>
<gene>
    <name evidence="2" type="ORF">QHR29_03070</name>
</gene>
<accession>A0AA43PDU5</accession>
<comment type="caution">
    <text evidence="2">The sequence shown here is derived from an EMBL/GenBank/DDBJ whole genome shotgun (WGS) entry which is preliminary data.</text>
</comment>
<evidence type="ECO:0000256" key="1">
    <source>
        <dbReference type="SAM" id="Phobius"/>
    </source>
</evidence>
<keyword evidence="1" id="KW-0812">Transmembrane</keyword>
<protein>
    <submittedName>
        <fullName evidence="2">Conjugal transfer protein</fullName>
    </submittedName>
</protein>
<evidence type="ECO:0000313" key="2">
    <source>
        <dbReference type="EMBL" id="MDH7959448.1"/>
    </source>
</evidence>
<dbReference type="Pfam" id="PF12648">
    <property type="entry name" value="TcpE"/>
    <property type="match status" value="1"/>
</dbReference>
<name>A0AA43PDU5_9LACT</name>
<proteinExistence type="predicted"/>
<dbReference type="EMBL" id="JARYTV010000002">
    <property type="protein sequence ID" value="MDH7959448.1"/>
    <property type="molecule type" value="Genomic_DNA"/>
</dbReference>
<keyword evidence="1" id="KW-1133">Transmembrane helix</keyword>
<evidence type="ECO:0000313" key="3">
    <source>
        <dbReference type="Proteomes" id="UP001157396"/>
    </source>
</evidence>
<feature type="transmembrane region" description="Helical" evidence="1">
    <location>
        <begin position="35"/>
        <end position="62"/>
    </location>
</feature>
<reference evidence="2" key="1">
    <citation type="submission" date="2023-04" db="EMBL/GenBank/DDBJ databases">
        <title>Genomic analysis of Lactococcus garvieae isolates.</title>
        <authorList>
            <person name="Zhanghang C."/>
        </authorList>
    </citation>
    <scope>NUCLEOTIDE SEQUENCE</scope>
    <source>
        <strain evidence="2">ZB-1</strain>
    </source>
</reference>